<evidence type="ECO:0000313" key="3">
    <source>
        <dbReference type="Proteomes" id="UP000834106"/>
    </source>
</evidence>
<name>A0AAD2DYR0_9LAMI</name>
<proteinExistence type="predicted"/>
<organism evidence="2 3">
    <name type="scientific">Fraxinus pennsylvanica</name>
    <dbReference type="NCBI Taxonomy" id="56036"/>
    <lineage>
        <taxon>Eukaryota</taxon>
        <taxon>Viridiplantae</taxon>
        <taxon>Streptophyta</taxon>
        <taxon>Embryophyta</taxon>
        <taxon>Tracheophyta</taxon>
        <taxon>Spermatophyta</taxon>
        <taxon>Magnoliopsida</taxon>
        <taxon>eudicotyledons</taxon>
        <taxon>Gunneridae</taxon>
        <taxon>Pentapetalae</taxon>
        <taxon>asterids</taxon>
        <taxon>lamiids</taxon>
        <taxon>Lamiales</taxon>
        <taxon>Oleaceae</taxon>
        <taxon>Oleeae</taxon>
        <taxon>Fraxinus</taxon>
    </lineage>
</organism>
<feature type="region of interest" description="Disordered" evidence="1">
    <location>
        <begin position="1"/>
        <end position="46"/>
    </location>
</feature>
<gene>
    <name evidence="2" type="ORF">FPE_LOCUS20137</name>
</gene>
<feature type="compositionally biased region" description="Basic residues" evidence="1">
    <location>
        <begin position="9"/>
        <end position="23"/>
    </location>
</feature>
<reference evidence="2" key="1">
    <citation type="submission" date="2023-05" db="EMBL/GenBank/DDBJ databases">
        <authorList>
            <person name="Huff M."/>
        </authorList>
    </citation>
    <scope>NUCLEOTIDE SEQUENCE</scope>
</reference>
<sequence length="154" mass="17567">METQIYAGTKRKSLRIARRHRSPRSVNAETWVSMQRGEPPRARREPPRAWRFFRTARHVSVSMLREDQRGETICSNSGVIRSSKLSHTYKKCPEIDVKEYLVDPSKFAVDAVSATAVDSGSAPAPSAEEEKKEELDEESDDNMGFFLLQQFNGY</sequence>
<keyword evidence="3" id="KW-1185">Reference proteome</keyword>
<feature type="compositionally biased region" description="Polar residues" evidence="1">
    <location>
        <begin position="24"/>
        <end position="33"/>
    </location>
</feature>
<dbReference type="Pfam" id="PF00428">
    <property type="entry name" value="Ribosomal_60s"/>
    <property type="match status" value="1"/>
</dbReference>
<dbReference type="Proteomes" id="UP000834106">
    <property type="component" value="Chromosome 12"/>
</dbReference>
<protein>
    <submittedName>
        <fullName evidence="2">Uncharacterized protein</fullName>
    </submittedName>
</protein>
<evidence type="ECO:0000313" key="2">
    <source>
        <dbReference type="EMBL" id="CAI9772707.1"/>
    </source>
</evidence>
<dbReference type="EMBL" id="OU503047">
    <property type="protein sequence ID" value="CAI9772707.1"/>
    <property type="molecule type" value="Genomic_DNA"/>
</dbReference>
<feature type="region of interest" description="Disordered" evidence="1">
    <location>
        <begin position="116"/>
        <end position="141"/>
    </location>
</feature>
<accession>A0AAD2DYR0</accession>
<dbReference type="AlphaFoldDB" id="A0AAD2DYR0"/>
<feature type="compositionally biased region" description="Low complexity" evidence="1">
    <location>
        <begin position="116"/>
        <end position="126"/>
    </location>
</feature>
<evidence type="ECO:0000256" key="1">
    <source>
        <dbReference type="SAM" id="MobiDB-lite"/>
    </source>
</evidence>